<feature type="domain" description="Sigma-54 factor interaction" evidence="6">
    <location>
        <begin position="352"/>
        <end position="583"/>
    </location>
</feature>
<dbReference type="InterPro" id="IPR009057">
    <property type="entry name" value="Homeodomain-like_sf"/>
</dbReference>
<dbReference type="InterPro" id="IPR013767">
    <property type="entry name" value="PAS_fold"/>
</dbReference>
<protein>
    <recommendedName>
        <fullName evidence="10">Sigma-54 factor interaction domain-containing protein</fullName>
    </recommendedName>
</protein>
<feature type="domain" description="PAS" evidence="7">
    <location>
        <begin position="231"/>
        <end position="283"/>
    </location>
</feature>
<dbReference type="Gene3D" id="3.30.450.20">
    <property type="entry name" value="PAS domain"/>
    <property type="match status" value="1"/>
</dbReference>
<dbReference type="AlphaFoldDB" id="B9DWK1"/>
<dbReference type="Gene3D" id="3.30.450.40">
    <property type="match status" value="1"/>
</dbReference>
<dbReference type="PRINTS" id="PR01590">
    <property type="entry name" value="HTHFIS"/>
</dbReference>
<dbReference type="SUPFAM" id="SSF52540">
    <property type="entry name" value="P-loop containing nucleoside triphosphate hydrolases"/>
    <property type="match status" value="1"/>
</dbReference>
<dbReference type="Proteomes" id="UP000007969">
    <property type="component" value="Chromosome"/>
</dbReference>
<dbReference type="InterPro" id="IPR029016">
    <property type="entry name" value="GAF-like_dom_sf"/>
</dbReference>
<accession>B9DWK1</accession>
<dbReference type="SUPFAM" id="SSF55785">
    <property type="entry name" value="PYP-like sensor domain (PAS domain)"/>
    <property type="match status" value="1"/>
</dbReference>
<dbReference type="HOGENOM" id="CLU_000445_8_12_9"/>
<dbReference type="Pfam" id="PF25601">
    <property type="entry name" value="AAA_lid_14"/>
    <property type="match status" value="1"/>
</dbReference>
<dbReference type="Gene3D" id="1.10.10.60">
    <property type="entry name" value="Homeodomain-like"/>
    <property type="match status" value="1"/>
</dbReference>
<name>B9DWK1_CLOK1</name>
<dbReference type="SMART" id="SM00382">
    <property type="entry name" value="AAA"/>
    <property type="match status" value="1"/>
</dbReference>
<dbReference type="PROSITE" id="PS00676">
    <property type="entry name" value="SIGMA54_INTERACT_2"/>
    <property type="match status" value="1"/>
</dbReference>
<dbReference type="EMBL" id="AP009049">
    <property type="protein sequence ID" value="BAH08094.1"/>
    <property type="molecule type" value="Genomic_DNA"/>
</dbReference>
<evidence type="ECO:0000313" key="9">
    <source>
        <dbReference type="Proteomes" id="UP000007969"/>
    </source>
</evidence>
<dbReference type="KEGG" id="ckr:CKR_3043"/>
<evidence type="ECO:0000256" key="1">
    <source>
        <dbReference type="ARBA" id="ARBA00022741"/>
    </source>
</evidence>
<dbReference type="Pfam" id="PF02954">
    <property type="entry name" value="HTH_8"/>
    <property type="match status" value="1"/>
</dbReference>
<evidence type="ECO:0000256" key="3">
    <source>
        <dbReference type="ARBA" id="ARBA00023015"/>
    </source>
</evidence>
<dbReference type="InterPro" id="IPR000014">
    <property type="entry name" value="PAS"/>
</dbReference>
<dbReference type="InterPro" id="IPR025662">
    <property type="entry name" value="Sigma_54_int_dom_ATP-bd_1"/>
</dbReference>
<gene>
    <name evidence="8" type="ordered locus">CKR_3043</name>
</gene>
<dbReference type="Gene3D" id="3.40.50.300">
    <property type="entry name" value="P-loop containing nucleotide triphosphate hydrolases"/>
    <property type="match status" value="1"/>
</dbReference>
<dbReference type="Pfam" id="PF00158">
    <property type="entry name" value="Sigma54_activat"/>
    <property type="match status" value="1"/>
</dbReference>
<evidence type="ECO:0000256" key="5">
    <source>
        <dbReference type="ARBA" id="ARBA00023163"/>
    </source>
</evidence>
<sequence>MKGEFLMDNYITSFDNNTLYKNEKVWFNLVENKIVDRDVLRNDIAASWERCINSQVDPLKRNSGNIIYDLRDMLEQEKNNLLFKIAEPFMKNLYEVIKPLGFIAMLGNEDGINIDMGGNKKMMSIAEKINAVKGASFEEKYIGTNAASICSVEKRVAQVTYYEHYKANMHNWCCSSVPIFNKEGNMIAVINVSNMDTSKHTPLLISLIASTARLIEMKFKLYDANDIYNQNYWFLKESMKKNPRALLFLDNNGCINHINENAVEMLGVSTKESIGRHLSEVFDKKYIKNDKMDVGSNVKNIILEDRNRNKTYLKLSKILSSDKYHLGYVGIIEQPVKNSGNHHKAKYSFEDIKYNCSKMDKEIKKAKRAAYNDMVVFINGESGTGKELFAQAIHNYGKRCNGPFIAVNCGALPRELIQSELFGYEKGAFTGAKKEGQPGKFQLAQKGTLFLDEIGDMPMELQANLLRVLQEKTVTPLGSNEIIELDVRIITATNKDLLLEVEKGNFREDLYYRISGINIDVPPLRERGKDVEELFYKFLDKYASDVCEYKNIKVTDEFIRALCEYKWPGNVRELENMVISILNNLEDSCIGVEDLPAKILKCIKVEGNTKPENDGMYLKSLDSTEMINIEQTLKRCNNNISKSAKSLGITRATLYRKIDKYKIKI</sequence>
<dbReference type="InterPro" id="IPR027417">
    <property type="entry name" value="P-loop_NTPase"/>
</dbReference>
<dbReference type="InterPro" id="IPR058031">
    <property type="entry name" value="AAA_lid_NorR"/>
</dbReference>
<keyword evidence="5" id="KW-0804">Transcription</keyword>
<dbReference type="InterPro" id="IPR025943">
    <property type="entry name" value="Sigma_54_int_dom_ATP-bd_2"/>
</dbReference>
<evidence type="ECO:0008006" key="10">
    <source>
        <dbReference type="Google" id="ProtNLM"/>
    </source>
</evidence>
<dbReference type="CDD" id="cd00009">
    <property type="entry name" value="AAA"/>
    <property type="match status" value="1"/>
</dbReference>
<dbReference type="FunFam" id="3.40.50.300:FF:000006">
    <property type="entry name" value="DNA-binding transcriptional regulator NtrC"/>
    <property type="match status" value="1"/>
</dbReference>
<dbReference type="Gene3D" id="1.10.8.60">
    <property type="match status" value="1"/>
</dbReference>
<dbReference type="InterPro" id="IPR035965">
    <property type="entry name" value="PAS-like_dom_sf"/>
</dbReference>
<dbReference type="SUPFAM" id="SSF46689">
    <property type="entry name" value="Homeodomain-like"/>
    <property type="match status" value="1"/>
</dbReference>
<dbReference type="Pfam" id="PF00989">
    <property type="entry name" value="PAS"/>
    <property type="match status" value="1"/>
</dbReference>
<dbReference type="InterPro" id="IPR002078">
    <property type="entry name" value="Sigma_54_int"/>
</dbReference>
<dbReference type="InterPro" id="IPR025944">
    <property type="entry name" value="Sigma_54_int_dom_CS"/>
</dbReference>
<dbReference type="InterPro" id="IPR003593">
    <property type="entry name" value="AAA+_ATPase"/>
</dbReference>
<dbReference type="PANTHER" id="PTHR32071:SF57">
    <property type="entry name" value="C4-DICARBOXYLATE TRANSPORT TRANSCRIPTIONAL REGULATORY PROTEIN DCTD"/>
    <property type="match status" value="1"/>
</dbReference>
<evidence type="ECO:0000259" key="7">
    <source>
        <dbReference type="PROSITE" id="PS50112"/>
    </source>
</evidence>
<keyword evidence="3" id="KW-0805">Transcription regulation</keyword>
<dbReference type="GO" id="GO:0006355">
    <property type="term" value="P:regulation of DNA-templated transcription"/>
    <property type="evidence" value="ECO:0007669"/>
    <property type="project" value="InterPro"/>
</dbReference>
<dbReference type="GO" id="GO:0043565">
    <property type="term" value="F:sequence-specific DNA binding"/>
    <property type="evidence" value="ECO:0007669"/>
    <property type="project" value="InterPro"/>
</dbReference>
<dbReference type="InterPro" id="IPR002197">
    <property type="entry name" value="HTH_Fis"/>
</dbReference>
<dbReference type="PROSITE" id="PS00675">
    <property type="entry name" value="SIGMA54_INTERACT_1"/>
    <property type="match status" value="1"/>
</dbReference>
<organism evidence="8 9">
    <name type="scientific">Clostridium kluyveri (strain NBRC 12016)</name>
    <dbReference type="NCBI Taxonomy" id="583346"/>
    <lineage>
        <taxon>Bacteria</taxon>
        <taxon>Bacillati</taxon>
        <taxon>Bacillota</taxon>
        <taxon>Clostridia</taxon>
        <taxon>Eubacteriales</taxon>
        <taxon>Clostridiaceae</taxon>
        <taxon>Clostridium</taxon>
    </lineage>
</organism>
<dbReference type="GO" id="GO:0005524">
    <property type="term" value="F:ATP binding"/>
    <property type="evidence" value="ECO:0007669"/>
    <property type="project" value="UniProtKB-KW"/>
</dbReference>
<dbReference type="CDD" id="cd00130">
    <property type="entry name" value="PAS"/>
    <property type="match status" value="1"/>
</dbReference>
<proteinExistence type="predicted"/>
<keyword evidence="2" id="KW-0067">ATP-binding</keyword>
<dbReference type="PANTHER" id="PTHR32071">
    <property type="entry name" value="TRANSCRIPTIONAL REGULATORY PROTEIN"/>
    <property type="match status" value="1"/>
</dbReference>
<dbReference type="PROSITE" id="PS00688">
    <property type="entry name" value="SIGMA54_INTERACT_3"/>
    <property type="match status" value="1"/>
</dbReference>
<dbReference type="PROSITE" id="PS50112">
    <property type="entry name" value="PAS"/>
    <property type="match status" value="1"/>
</dbReference>
<evidence type="ECO:0000256" key="4">
    <source>
        <dbReference type="ARBA" id="ARBA00023125"/>
    </source>
</evidence>
<evidence type="ECO:0000313" key="8">
    <source>
        <dbReference type="EMBL" id="BAH08094.1"/>
    </source>
</evidence>
<dbReference type="PROSITE" id="PS50045">
    <property type="entry name" value="SIGMA54_INTERACT_4"/>
    <property type="match status" value="1"/>
</dbReference>
<keyword evidence="1" id="KW-0547">Nucleotide-binding</keyword>
<dbReference type="SUPFAM" id="SSF55781">
    <property type="entry name" value="GAF domain-like"/>
    <property type="match status" value="1"/>
</dbReference>
<keyword evidence="4" id="KW-0238">DNA-binding</keyword>
<reference evidence="9" key="1">
    <citation type="submission" date="2005-09" db="EMBL/GenBank/DDBJ databases">
        <title>Complete genome sequence of Clostridium kluyveri and comparative genomics of Clostridia species.</title>
        <authorList>
            <person name="Inui M."/>
            <person name="Nonaka H."/>
            <person name="Shinoda Y."/>
            <person name="Ikenaga Y."/>
            <person name="Abe M."/>
            <person name="Naito K."/>
            <person name="Vertes A.A."/>
            <person name="Yukawa H."/>
        </authorList>
    </citation>
    <scope>NUCLEOTIDE SEQUENCE [LARGE SCALE GENOMIC DNA]</scope>
    <source>
        <strain evidence="9">NBRC 12016</strain>
    </source>
</reference>
<evidence type="ECO:0000256" key="2">
    <source>
        <dbReference type="ARBA" id="ARBA00022840"/>
    </source>
</evidence>
<evidence type="ECO:0000259" key="6">
    <source>
        <dbReference type="PROSITE" id="PS50045"/>
    </source>
</evidence>